<organism evidence="12 13">
    <name type="scientific">Sphaeroforma arctica JP610</name>
    <dbReference type="NCBI Taxonomy" id="667725"/>
    <lineage>
        <taxon>Eukaryota</taxon>
        <taxon>Ichthyosporea</taxon>
        <taxon>Ichthyophonida</taxon>
        <taxon>Sphaeroforma</taxon>
    </lineage>
</organism>
<evidence type="ECO:0000256" key="6">
    <source>
        <dbReference type="ARBA" id="ARBA00023015"/>
    </source>
</evidence>
<keyword evidence="9" id="KW-0539">Nucleus</keyword>
<dbReference type="Proteomes" id="UP000054560">
    <property type="component" value="Unassembled WGS sequence"/>
</dbReference>
<keyword evidence="4" id="KW-0862">Zinc</keyword>
<evidence type="ECO:0000256" key="9">
    <source>
        <dbReference type="ARBA" id="ARBA00023242"/>
    </source>
</evidence>
<dbReference type="GO" id="GO:0070461">
    <property type="term" value="C:SAGA-type complex"/>
    <property type="evidence" value="ECO:0007669"/>
    <property type="project" value="UniProtKB-ARBA"/>
</dbReference>
<keyword evidence="6" id="KW-0805">Transcription regulation</keyword>
<reference evidence="12 13" key="1">
    <citation type="submission" date="2011-02" db="EMBL/GenBank/DDBJ databases">
        <title>The Genome Sequence of Sphaeroforma arctica JP610.</title>
        <authorList>
            <consortium name="The Broad Institute Genome Sequencing Platform"/>
            <person name="Russ C."/>
            <person name="Cuomo C."/>
            <person name="Young S.K."/>
            <person name="Zeng Q."/>
            <person name="Gargeya S."/>
            <person name="Alvarado L."/>
            <person name="Berlin A."/>
            <person name="Chapman S.B."/>
            <person name="Chen Z."/>
            <person name="Freedman E."/>
            <person name="Gellesch M."/>
            <person name="Goldberg J."/>
            <person name="Griggs A."/>
            <person name="Gujja S."/>
            <person name="Heilman E."/>
            <person name="Heiman D."/>
            <person name="Howarth C."/>
            <person name="Mehta T."/>
            <person name="Neiman D."/>
            <person name="Pearson M."/>
            <person name="Roberts A."/>
            <person name="Saif S."/>
            <person name="Shea T."/>
            <person name="Shenoy N."/>
            <person name="Sisk P."/>
            <person name="Stolte C."/>
            <person name="Sykes S."/>
            <person name="White J."/>
            <person name="Yandava C."/>
            <person name="Burger G."/>
            <person name="Gray M.W."/>
            <person name="Holland P.W.H."/>
            <person name="King N."/>
            <person name="Lang F.B.F."/>
            <person name="Roger A.J."/>
            <person name="Ruiz-Trillo I."/>
            <person name="Haas B."/>
            <person name="Nusbaum C."/>
            <person name="Birren B."/>
        </authorList>
    </citation>
    <scope>NUCLEOTIDE SEQUENCE [LARGE SCALE GENOMIC DNA]</scope>
    <source>
        <strain evidence="12 13">JP610</strain>
    </source>
</reference>
<evidence type="ECO:0000256" key="8">
    <source>
        <dbReference type="ARBA" id="ARBA00023163"/>
    </source>
</evidence>
<keyword evidence="11" id="KW-0472">Membrane</keyword>
<dbReference type="EMBL" id="KQ242119">
    <property type="protein sequence ID" value="KNC80686.1"/>
    <property type="molecule type" value="Genomic_DNA"/>
</dbReference>
<dbReference type="GeneID" id="25907466"/>
<dbReference type="Gene3D" id="3.30.160.60">
    <property type="entry name" value="Classic Zinc Finger"/>
    <property type="match status" value="1"/>
</dbReference>
<proteinExistence type="inferred from homology"/>
<dbReference type="GO" id="GO:0005634">
    <property type="term" value="C:nucleus"/>
    <property type="evidence" value="ECO:0007669"/>
    <property type="project" value="UniProtKB-SubCell"/>
</dbReference>
<evidence type="ECO:0000313" key="13">
    <source>
        <dbReference type="Proteomes" id="UP000054560"/>
    </source>
</evidence>
<keyword evidence="2" id="KW-0479">Metal-binding</keyword>
<evidence type="ECO:0000256" key="10">
    <source>
        <dbReference type="RuleBase" id="RU261113"/>
    </source>
</evidence>
<evidence type="ECO:0000256" key="11">
    <source>
        <dbReference type="SAM" id="Phobius"/>
    </source>
</evidence>
<comment type="similarity">
    <text evidence="10">Belongs to the SGF11 family.</text>
</comment>
<evidence type="ECO:0000313" key="12">
    <source>
        <dbReference type="EMBL" id="KNC80686.1"/>
    </source>
</evidence>
<keyword evidence="13" id="KW-1185">Reference proteome</keyword>
<evidence type="ECO:0000256" key="7">
    <source>
        <dbReference type="ARBA" id="ARBA00023159"/>
    </source>
</evidence>
<comment type="subcellular location">
    <subcellularLocation>
        <location evidence="1 10">Nucleus</location>
    </subcellularLocation>
</comment>
<accession>A0A0L0FVV6</accession>
<evidence type="ECO:0000256" key="3">
    <source>
        <dbReference type="ARBA" id="ARBA00022771"/>
    </source>
</evidence>
<dbReference type="OrthoDB" id="9049620at2759"/>
<evidence type="ECO:0000256" key="2">
    <source>
        <dbReference type="ARBA" id="ARBA00022723"/>
    </source>
</evidence>
<protein>
    <recommendedName>
        <fullName evidence="10">SAGA-associated factor 11</fullName>
    </recommendedName>
</protein>
<feature type="transmembrane region" description="Helical" evidence="11">
    <location>
        <begin position="26"/>
        <end position="51"/>
    </location>
</feature>
<sequence>MSSTDISNMDDTSTLDAPRQATWLDFVIVIGTVIFLAFLLVNLLSMIWNYIKLRKEIKKSYKRAKASRIRAEKRAIARAGKAEEDKKNGSTRELKSTEAFLALSVTDDPSSVFTSASAPAEETGKSARVLCPNCNDDILESRVNAHLDRCLARNSDTIV</sequence>
<dbReference type="AlphaFoldDB" id="A0A0L0FVV6"/>
<dbReference type="RefSeq" id="XP_014154588.1">
    <property type="nucleotide sequence ID" value="XM_014299113.1"/>
</dbReference>
<keyword evidence="8" id="KW-0804">Transcription</keyword>
<dbReference type="GO" id="GO:0008270">
    <property type="term" value="F:zinc ion binding"/>
    <property type="evidence" value="ECO:0007669"/>
    <property type="project" value="UniProtKB-KW"/>
</dbReference>
<keyword evidence="3" id="KW-0863">Zinc-finger</keyword>
<gene>
    <name evidence="12" type="ORF">SARC_06962</name>
</gene>
<keyword evidence="5" id="KW-0156">Chromatin regulator</keyword>
<keyword evidence="11" id="KW-1133">Transmembrane helix</keyword>
<dbReference type="GO" id="GO:0006325">
    <property type="term" value="P:chromatin organization"/>
    <property type="evidence" value="ECO:0007669"/>
    <property type="project" value="UniProtKB-KW"/>
</dbReference>
<evidence type="ECO:0000256" key="5">
    <source>
        <dbReference type="ARBA" id="ARBA00022853"/>
    </source>
</evidence>
<dbReference type="InterPro" id="IPR013246">
    <property type="entry name" value="SAGA_su_Sgf11"/>
</dbReference>
<evidence type="ECO:0000256" key="4">
    <source>
        <dbReference type="ARBA" id="ARBA00022833"/>
    </source>
</evidence>
<evidence type="ECO:0000256" key="1">
    <source>
        <dbReference type="ARBA" id="ARBA00004123"/>
    </source>
</evidence>
<keyword evidence="11" id="KW-0812">Transmembrane</keyword>
<dbReference type="Pfam" id="PF08209">
    <property type="entry name" value="Sgf11"/>
    <property type="match status" value="1"/>
</dbReference>
<keyword evidence="7 10" id="KW-0010">Activator</keyword>
<name>A0A0L0FVV6_9EUKA</name>